<dbReference type="EMBL" id="JAHRWL010000002">
    <property type="protein sequence ID" value="MBV2361371.1"/>
    <property type="molecule type" value="Genomic_DNA"/>
</dbReference>
<dbReference type="PANTHER" id="PTHR43792">
    <property type="entry name" value="GNAT FAMILY, PUTATIVE (AFU_ORTHOLOGUE AFUA_3G00765)-RELATED-RELATED"/>
    <property type="match status" value="1"/>
</dbReference>
<protein>
    <submittedName>
        <fullName evidence="2">GNAT family N-acetyltransferase</fullName>
    </submittedName>
</protein>
<dbReference type="Proteomes" id="UP001166293">
    <property type="component" value="Unassembled WGS sequence"/>
</dbReference>
<evidence type="ECO:0000313" key="3">
    <source>
        <dbReference type="Proteomes" id="UP001166293"/>
    </source>
</evidence>
<feature type="domain" description="N-acetyltransferase" evidence="1">
    <location>
        <begin position="23"/>
        <end position="171"/>
    </location>
</feature>
<dbReference type="RefSeq" id="WP_217779697.1">
    <property type="nucleotide sequence ID" value="NZ_JAHRWL010000002.1"/>
</dbReference>
<evidence type="ECO:0000313" key="2">
    <source>
        <dbReference type="EMBL" id="MBV2361371.1"/>
    </source>
</evidence>
<gene>
    <name evidence="2" type="ORF">KUH32_16520</name>
</gene>
<sequence length="173" mass="19389">MQKLTTAPTLTTLRLVLRGPVREDLPVFTRFMTSAPSMVALRETVTAEQAWFGFLAGIGHWHWHGFGFFTVVDRQTGHPVGRVGLIKHSNWPDVELAWHLFEGAEGNGFATEAAMAVKTWAREQLGLESLHSYIDRQNTRSQAVAKRLGAVTDGTRALHEPDAEVWVHAVRRH</sequence>
<dbReference type="PROSITE" id="PS51186">
    <property type="entry name" value="GNAT"/>
    <property type="match status" value="1"/>
</dbReference>
<dbReference type="InterPro" id="IPR051531">
    <property type="entry name" value="N-acetyltransferase"/>
</dbReference>
<name>A0ABS6NBH5_9RHOB</name>
<dbReference type="InterPro" id="IPR000182">
    <property type="entry name" value="GNAT_dom"/>
</dbReference>
<evidence type="ECO:0000259" key="1">
    <source>
        <dbReference type="PROSITE" id="PS51186"/>
    </source>
</evidence>
<organism evidence="2 3">
    <name type="scientific">Thalassococcus arenae</name>
    <dbReference type="NCBI Taxonomy" id="2851652"/>
    <lineage>
        <taxon>Bacteria</taxon>
        <taxon>Pseudomonadati</taxon>
        <taxon>Pseudomonadota</taxon>
        <taxon>Alphaproteobacteria</taxon>
        <taxon>Rhodobacterales</taxon>
        <taxon>Roseobacteraceae</taxon>
        <taxon>Thalassococcus</taxon>
    </lineage>
</organism>
<accession>A0ABS6NBH5</accession>
<proteinExistence type="predicted"/>
<reference evidence="2" key="1">
    <citation type="submission" date="2021-06" db="EMBL/GenBank/DDBJ databases">
        <title>Thalassococcus sp. CAU 1522 isolated from sea sand, Republic of Korea.</title>
        <authorList>
            <person name="Kim W."/>
        </authorList>
    </citation>
    <scope>NUCLEOTIDE SEQUENCE</scope>
    <source>
        <strain evidence="2">CAU 1522</strain>
    </source>
</reference>
<keyword evidence="3" id="KW-1185">Reference proteome</keyword>
<comment type="caution">
    <text evidence="2">The sequence shown here is derived from an EMBL/GenBank/DDBJ whole genome shotgun (WGS) entry which is preliminary data.</text>
</comment>
<dbReference type="PANTHER" id="PTHR43792:SF1">
    <property type="entry name" value="N-ACETYLTRANSFERASE DOMAIN-CONTAINING PROTEIN"/>
    <property type="match status" value="1"/>
</dbReference>
<dbReference type="Pfam" id="PF13302">
    <property type="entry name" value="Acetyltransf_3"/>
    <property type="match status" value="1"/>
</dbReference>